<dbReference type="InterPro" id="IPR036291">
    <property type="entry name" value="NAD(P)-bd_dom_sf"/>
</dbReference>
<evidence type="ECO:0000313" key="2">
    <source>
        <dbReference type="Proteomes" id="UP000095210"/>
    </source>
</evidence>
<dbReference type="PRINTS" id="PR00081">
    <property type="entry name" value="GDHRDH"/>
</dbReference>
<proteinExistence type="predicted"/>
<organism evidence="1 2">
    <name type="scientific">Actinoalloteichus hymeniacidonis</name>
    <dbReference type="NCBI Taxonomy" id="340345"/>
    <lineage>
        <taxon>Bacteria</taxon>
        <taxon>Bacillati</taxon>
        <taxon>Actinomycetota</taxon>
        <taxon>Actinomycetes</taxon>
        <taxon>Pseudonocardiales</taxon>
        <taxon>Pseudonocardiaceae</taxon>
        <taxon>Actinoalloteichus</taxon>
    </lineage>
</organism>
<gene>
    <name evidence="1" type="ORF">TL08_18380</name>
</gene>
<name>A0AAC9N004_9PSEU</name>
<dbReference type="PANTHER" id="PTHR44147">
    <property type="entry name" value="DEHYDROGENASE/REDUCTASE SDR FAMILY MEMBER 1"/>
    <property type="match status" value="1"/>
</dbReference>
<sequence length="291" mass="30559">MSLRDTIAVVTGASRGVGRGIAEVLGAQGATVYVTGRSSRATGSPTGRPETIEETAERVTAQGGTGIAVRCDHTDADQVRALFDRVRAEAGRLDVLVSNAWGGYEAIGDGAEEEGVADTAIWEGALARLDLMLTAGLRAHILTAQFGARLLADTGDGLLALTTWAVGPEYYGQLYYDVVKTAINRMPLGLAADLRPSGGTAVAVSPGWTQTEGMPEFARPYTESPAFVGRAIAALAADRGRDRHSGQLRTVVELAAEYGFTDVDGRASSPFWDAFAEGRDLPKELTNGTAD</sequence>
<reference evidence="2" key="1">
    <citation type="submission" date="2016-03" db="EMBL/GenBank/DDBJ databases">
        <title>Complete genome sequence of the type strain Actinoalloteichus hymeniacidonis DSM 45092.</title>
        <authorList>
            <person name="Schaffert L."/>
            <person name="Albersmeier A."/>
            <person name="Winkler A."/>
            <person name="Kalinowski J."/>
            <person name="Zotchev S."/>
            <person name="Ruckert C."/>
        </authorList>
    </citation>
    <scope>NUCLEOTIDE SEQUENCE [LARGE SCALE GENOMIC DNA]</scope>
    <source>
        <strain evidence="2">HPA177(T) (DSM 45092(T))</strain>
    </source>
</reference>
<dbReference type="InterPro" id="IPR002347">
    <property type="entry name" value="SDR_fam"/>
</dbReference>
<dbReference type="Pfam" id="PF00106">
    <property type="entry name" value="adh_short"/>
    <property type="match status" value="1"/>
</dbReference>
<accession>A0AAC9N004</accession>
<keyword evidence="2" id="KW-1185">Reference proteome</keyword>
<dbReference type="AlphaFoldDB" id="A0AAC9N004"/>
<dbReference type="EMBL" id="CP014859">
    <property type="protein sequence ID" value="AOS64471.1"/>
    <property type="molecule type" value="Genomic_DNA"/>
</dbReference>
<dbReference type="PANTHER" id="PTHR44147:SF2">
    <property type="entry name" value="DEHYDROGENASE_REDUCTASE SDR FAMILY MEMBER 1"/>
    <property type="match status" value="1"/>
</dbReference>
<dbReference type="SUPFAM" id="SSF51735">
    <property type="entry name" value="NAD(P)-binding Rossmann-fold domains"/>
    <property type="match status" value="1"/>
</dbReference>
<dbReference type="Proteomes" id="UP000095210">
    <property type="component" value="Chromosome"/>
</dbReference>
<dbReference type="Gene3D" id="3.40.50.720">
    <property type="entry name" value="NAD(P)-binding Rossmann-like Domain"/>
    <property type="match status" value="1"/>
</dbReference>
<protein>
    <submittedName>
        <fullName evidence="1">Uncharacterized protein</fullName>
    </submittedName>
</protein>
<dbReference type="RefSeq" id="WP_069850680.1">
    <property type="nucleotide sequence ID" value="NZ_CP014859.1"/>
</dbReference>
<evidence type="ECO:0000313" key="1">
    <source>
        <dbReference type="EMBL" id="AOS64471.1"/>
    </source>
</evidence>
<dbReference type="KEGG" id="ahm:TL08_18380"/>